<evidence type="ECO:0008006" key="3">
    <source>
        <dbReference type="Google" id="ProtNLM"/>
    </source>
</evidence>
<dbReference type="RefSeq" id="WP_090597564.1">
    <property type="nucleotide sequence ID" value="NZ_FNCS01000011.1"/>
</dbReference>
<keyword evidence="2" id="KW-1185">Reference proteome</keyword>
<dbReference type="OrthoDB" id="7990435at2"/>
<dbReference type="AlphaFoldDB" id="A0A1G7XWA7"/>
<dbReference type="STRING" id="440168.SAMN04487974_11142"/>
<dbReference type="Proteomes" id="UP000199495">
    <property type="component" value="Unassembled WGS sequence"/>
</dbReference>
<protein>
    <recommendedName>
        <fullName evidence="3">DUF3102 domain-containing protein</fullName>
    </recommendedName>
</protein>
<evidence type="ECO:0000313" key="1">
    <source>
        <dbReference type="EMBL" id="SDG88478.1"/>
    </source>
</evidence>
<gene>
    <name evidence="1" type="ORF">SAMN04487974_11142</name>
</gene>
<accession>A0A1G7XWA7</accession>
<reference evidence="1 2" key="1">
    <citation type="submission" date="2016-10" db="EMBL/GenBank/DDBJ databases">
        <authorList>
            <person name="de Groot N.N."/>
        </authorList>
    </citation>
    <scope>NUCLEOTIDE SEQUENCE [LARGE SCALE GENOMIC DNA]</scope>
    <source>
        <strain evidence="1 2">CGMCC 1.10267</strain>
    </source>
</reference>
<organism evidence="1 2">
    <name type="scientific">Pelagibacterium luteolum</name>
    <dbReference type="NCBI Taxonomy" id="440168"/>
    <lineage>
        <taxon>Bacteria</taxon>
        <taxon>Pseudomonadati</taxon>
        <taxon>Pseudomonadota</taxon>
        <taxon>Alphaproteobacteria</taxon>
        <taxon>Hyphomicrobiales</taxon>
        <taxon>Devosiaceae</taxon>
        <taxon>Pelagibacterium</taxon>
    </lineage>
</organism>
<dbReference type="EMBL" id="FNCS01000011">
    <property type="protein sequence ID" value="SDG88478.1"/>
    <property type="molecule type" value="Genomic_DNA"/>
</dbReference>
<proteinExistence type="predicted"/>
<sequence>MTDNKSEKRPAAVMPSKIAPEDAARLKQHKPLIDKALKAMGKYYFDVGQLLTDAKGNMEHGLFCSWVDKNLPFGRRSAQIYMRIAATLPNDQPKLLVLQLKTLKALSSEELSDVLRDEIVGDIEDGKLETDALICKRVADIVLGSEGQEARTRRQAEVKQAQIKAANFVHELAGDQIGDLIDLLRQANMAPLAKMLEDVATSPLAPSHELAL</sequence>
<name>A0A1G7XWA7_9HYPH</name>
<evidence type="ECO:0000313" key="2">
    <source>
        <dbReference type="Proteomes" id="UP000199495"/>
    </source>
</evidence>